<dbReference type="EMBL" id="KV427605">
    <property type="protein sequence ID" value="KZT13122.1"/>
    <property type="molecule type" value="Genomic_DNA"/>
</dbReference>
<evidence type="ECO:0000259" key="1">
    <source>
        <dbReference type="SMART" id="SM00220"/>
    </source>
</evidence>
<dbReference type="GO" id="GO:0004672">
    <property type="term" value="F:protein kinase activity"/>
    <property type="evidence" value="ECO:0007669"/>
    <property type="project" value="InterPro"/>
</dbReference>
<dbReference type="InterPro" id="IPR000719">
    <property type="entry name" value="Prot_kinase_dom"/>
</dbReference>
<protein>
    <recommendedName>
        <fullName evidence="1">Protein kinase domain-containing protein</fullName>
    </recommendedName>
</protein>
<dbReference type="GO" id="GO:0005524">
    <property type="term" value="F:ATP binding"/>
    <property type="evidence" value="ECO:0007669"/>
    <property type="project" value="InterPro"/>
</dbReference>
<dbReference type="GeneID" id="63820576"/>
<evidence type="ECO:0000313" key="2">
    <source>
        <dbReference type="EMBL" id="KZT13122.1"/>
    </source>
</evidence>
<dbReference type="AlphaFoldDB" id="A0A165III3"/>
<dbReference type="RefSeq" id="XP_040770632.1">
    <property type="nucleotide sequence ID" value="XM_040903545.1"/>
</dbReference>
<keyword evidence="3" id="KW-1185">Reference proteome</keyword>
<dbReference type="SUPFAM" id="SSF56112">
    <property type="entry name" value="Protein kinase-like (PK-like)"/>
    <property type="match status" value="1"/>
</dbReference>
<dbReference type="SMART" id="SM00220">
    <property type="entry name" value="S_TKc"/>
    <property type="match status" value="1"/>
</dbReference>
<reference evidence="2 3" key="1">
    <citation type="journal article" date="2016" name="Mol. Biol. Evol.">
        <title>Comparative Genomics of Early-Diverging Mushroom-Forming Fungi Provides Insights into the Origins of Lignocellulose Decay Capabilities.</title>
        <authorList>
            <person name="Nagy L.G."/>
            <person name="Riley R."/>
            <person name="Tritt A."/>
            <person name="Adam C."/>
            <person name="Daum C."/>
            <person name="Floudas D."/>
            <person name="Sun H."/>
            <person name="Yadav J.S."/>
            <person name="Pangilinan J."/>
            <person name="Larsson K.H."/>
            <person name="Matsuura K."/>
            <person name="Barry K."/>
            <person name="Labutti K."/>
            <person name="Kuo R."/>
            <person name="Ohm R.A."/>
            <person name="Bhattacharya S.S."/>
            <person name="Shirouzu T."/>
            <person name="Yoshinaga Y."/>
            <person name="Martin F.M."/>
            <person name="Grigoriev I.V."/>
            <person name="Hibbett D.S."/>
        </authorList>
    </citation>
    <scope>NUCLEOTIDE SEQUENCE [LARGE SCALE GENOMIC DNA]</scope>
    <source>
        <strain evidence="2 3">93-53</strain>
    </source>
</reference>
<dbReference type="Proteomes" id="UP000076871">
    <property type="component" value="Unassembled WGS sequence"/>
</dbReference>
<dbReference type="OrthoDB" id="5987198at2759"/>
<organism evidence="2 3">
    <name type="scientific">Laetiporus sulphureus 93-53</name>
    <dbReference type="NCBI Taxonomy" id="1314785"/>
    <lineage>
        <taxon>Eukaryota</taxon>
        <taxon>Fungi</taxon>
        <taxon>Dikarya</taxon>
        <taxon>Basidiomycota</taxon>
        <taxon>Agaricomycotina</taxon>
        <taxon>Agaricomycetes</taxon>
        <taxon>Polyporales</taxon>
        <taxon>Laetiporus</taxon>
    </lineage>
</organism>
<sequence>MSKDSLALRAQELIEEGDEIFSSLSSWETAWADRQMFLESRGYMLRPRYRSGWIPSWKGTGKHPMFFEDSVILPLREHLIDATRMSDGMLVYIKRVRTGDTESRIATMLSSPPLSEDPENHSVPILELFQDADDESISYMVMPFLRLIDEPPFALIEEIMEFVDQILVGLAFLHKHGVAHRRDCEYKNLMMDAHAMYPQGHHPVATMCLPDGMTKASYRSRADAGVKYYFVDFGISVHFPPDVRPKLVVGTDGRDQEVPELSMRTPYDPFKVDMFIIGNVFRHELHDKFSNVEFLVPMIESMTQRDPSCRPSAVEALTQWRNIRGTISSVQLRWRPRPREEEPVLTAFYEAVSLVSTAAHFGKELYKWAAGSQG</sequence>
<dbReference type="Gene3D" id="1.10.510.10">
    <property type="entry name" value="Transferase(Phosphotransferase) domain 1"/>
    <property type="match status" value="1"/>
</dbReference>
<gene>
    <name evidence="2" type="ORF">LAESUDRAFT_639482</name>
</gene>
<dbReference type="InParanoid" id="A0A165III3"/>
<accession>A0A165III3</accession>
<name>A0A165III3_9APHY</name>
<proteinExistence type="predicted"/>
<dbReference type="InterPro" id="IPR011009">
    <property type="entry name" value="Kinase-like_dom_sf"/>
</dbReference>
<evidence type="ECO:0000313" key="3">
    <source>
        <dbReference type="Proteomes" id="UP000076871"/>
    </source>
</evidence>
<feature type="domain" description="Protein kinase" evidence="1">
    <location>
        <begin position="73"/>
        <end position="321"/>
    </location>
</feature>
<dbReference type="STRING" id="1314785.A0A165III3"/>